<name>A0A9P3PH19_LYOSH</name>
<dbReference type="Proteomes" id="UP001063166">
    <property type="component" value="Unassembled WGS sequence"/>
</dbReference>
<reference evidence="4" key="1">
    <citation type="submission" date="2022-07" db="EMBL/GenBank/DDBJ databases">
        <title>The genome of Lyophyllum shimeji provides insight into the initial evolution of ectomycorrhizal fungal genome.</title>
        <authorList>
            <person name="Kobayashi Y."/>
            <person name="Shibata T."/>
            <person name="Hirakawa H."/>
            <person name="Shigenobu S."/>
            <person name="Nishiyama T."/>
            <person name="Yamada A."/>
            <person name="Hasebe M."/>
            <person name="Kawaguchi M."/>
        </authorList>
    </citation>
    <scope>NUCLEOTIDE SEQUENCE</scope>
    <source>
        <strain evidence="4">AT787</strain>
    </source>
</reference>
<dbReference type="InterPro" id="IPR051601">
    <property type="entry name" value="Serine_prot/Carboxylest_S33"/>
</dbReference>
<dbReference type="Pfam" id="PF00561">
    <property type="entry name" value="Abhydrolase_1"/>
    <property type="match status" value="1"/>
</dbReference>
<evidence type="ECO:0000313" key="5">
    <source>
        <dbReference type="Proteomes" id="UP001063166"/>
    </source>
</evidence>
<dbReference type="PANTHER" id="PTHR43248:SF2">
    <property type="entry name" value="PROLYL AMINOPEPTIDASE"/>
    <property type="match status" value="1"/>
</dbReference>
<evidence type="ECO:0000256" key="1">
    <source>
        <dbReference type="ARBA" id="ARBA00010088"/>
    </source>
</evidence>
<keyword evidence="2" id="KW-0378">Hydrolase</keyword>
<dbReference type="InterPro" id="IPR002410">
    <property type="entry name" value="Peptidase_S33"/>
</dbReference>
<dbReference type="EMBL" id="BRPK01000003">
    <property type="protein sequence ID" value="GLB35788.1"/>
    <property type="molecule type" value="Genomic_DNA"/>
</dbReference>
<sequence length="450" mass="51357">MPEQNLETYVMTGSVKVIERFFDLPLNYDDPDGQKIRVFARSLVPLVKAKTPEDEAKLPYLVYLQGGPGFEVELDRCLSIAAVIHNHGYQTLWLDPRGTGLSTPFSADLVSDKTDEEIFQYLKHFRADNIVRDCEAIRKILLGSRLDEDSRKWTILGQSFGGFCALTYLSFHPDGLKEVFITAGIPPLFDSPDPAYRLTERRVLQRNGVYYAKYPADVKRVRDILAFLDTNQVRLPNGGNLSPNRFLQLGINFGMQGGIDTVHQIVFRATNDLALFGKLSYRLLQNIEQMQSLDSNPIYAVLHEAIYCQGHAANWSAERVLKEYPQHSWNHMKNQDATSPVYFFGEMVFPDMLDDYSNLRPLKGAAQLLAEYKDWPPLYDIKQLANNPVEVTAASYFDDMYVDFNAAQDTAAVVKNLVQYISNEHHHSALRKEPQVILNKLFQLSKREYD</sequence>
<dbReference type="PRINTS" id="PR00793">
    <property type="entry name" value="PROAMNOPTASE"/>
</dbReference>
<gene>
    <name evidence="4" type="ORF">LshimejAT787_0300760</name>
</gene>
<evidence type="ECO:0000259" key="3">
    <source>
        <dbReference type="Pfam" id="PF00561"/>
    </source>
</evidence>
<comment type="similarity">
    <text evidence="1">Belongs to the peptidase S33 family.</text>
</comment>
<dbReference type="OrthoDB" id="1898734at2759"/>
<comment type="caution">
    <text evidence="4">The sequence shown here is derived from an EMBL/GenBank/DDBJ whole genome shotgun (WGS) entry which is preliminary data.</text>
</comment>
<dbReference type="GO" id="GO:0006508">
    <property type="term" value="P:proteolysis"/>
    <property type="evidence" value="ECO:0007669"/>
    <property type="project" value="InterPro"/>
</dbReference>
<proteinExistence type="inferred from homology"/>
<dbReference type="PANTHER" id="PTHR43248">
    <property type="entry name" value="2-SUCCINYL-6-HYDROXY-2,4-CYCLOHEXADIENE-1-CARBOXYLATE SYNTHASE"/>
    <property type="match status" value="1"/>
</dbReference>
<accession>A0A9P3PH19</accession>
<dbReference type="AlphaFoldDB" id="A0A9P3PH19"/>
<keyword evidence="5" id="KW-1185">Reference proteome</keyword>
<feature type="domain" description="AB hydrolase-1" evidence="3">
    <location>
        <begin position="60"/>
        <end position="219"/>
    </location>
</feature>
<dbReference type="SUPFAM" id="SSF53474">
    <property type="entry name" value="alpha/beta-Hydrolases"/>
    <property type="match status" value="1"/>
</dbReference>
<evidence type="ECO:0000256" key="2">
    <source>
        <dbReference type="ARBA" id="ARBA00022801"/>
    </source>
</evidence>
<organism evidence="4 5">
    <name type="scientific">Lyophyllum shimeji</name>
    <name type="common">Hon-shimeji</name>
    <name type="synonym">Tricholoma shimeji</name>
    <dbReference type="NCBI Taxonomy" id="47721"/>
    <lineage>
        <taxon>Eukaryota</taxon>
        <taxon>Fungi</taxon>
        <taxon>Dikarya</taxon>
        <taxon>Basidiomycota</taxon>
        <taxon>Agaricomycotina</taxon>
        <taxon>Agaricomycetes</taxon>
        <taxon>Agaricomycetidae</taxon>
        <taxon>Agaricales</taxon>
        <taxon>Tricholomatineae</taxon>
        <taxon>Lyophyllaceae</taxon>
        <taxon>Lyophyllum</taxon>
    </lineage>
</organism>
<dbReference type="GO" id="GO:0008233">
    <property type="term" value="F:peptidase activity"/>
    <property type="evidence" value="ECO:0007669"/>
    <property type="project" value="InterPro"/>
</dbReference>
<dbReference type="InterPro" id="IPR029058">
    <property type="entry name" value="AB_hydrolase_fold"/>
</dbReference>
<evidence type="ECO:0000313" key="4">
    <source>
        <dbReference type="EMBL" id="GLB35788.1"/>
    </source>
</evidence>
<dbReference type="InterPro" id="IPR000073">
    <property type="entry name" value="AB_hydrolase_1"/>
</dbReference>
<dbReference type="Gene3D" id="3.40.50.1820">
    <property type="entry name" value="alpha/beta hydrolase"/>
    <property type="match status" value="1"/>
</dbReference>
<protein>
    <submittedName>
        <fullName evidence="4">Alpha beta-hydrolase</fullName>
    </submittedName>
</protein>